<feature type="transmembrane region" description="Helical" evidence="12">
    <location>
        <begin position="378"/>
        <end position="398"/>
    </location>
</feature>
<dbReference type="PANTHER" id="PTHR23289">
    <property type="entry name" value="CYTOCHROME C OXIDASE ASSEMBLY PROTEIN COX15"/>
    <property type="match status" value="1"/>
</dbReference>
<comment type="pathway">
    <text evidence="10">Porphyrin-containing compound metabolism; heme A biosynthesis; heme A from heme O: step 1/1.</text>
</comment>
<evidence type="ECO:0000256" key="2">
    <source>
        <dbReference type="ARBA" id="ARBA00004141"/>
    </source>
</evidence>
<feature type="transmembrane region" description="Helical" evidence="12">
    <location>
        <begin position="282"/>
        <end position="300"/>
    </location>
</feature>
<feature type="transmembrane region" description="Helical" evidence="12">
    <location>
        <begin position="348"/>
        <end position="366"/>
    </location>
</feature>
<evidence type="ECO:0000256" key="10">
    <source>
        <dbReference type="ARBA" id="ARBA00044501"/>
    </source>
</evidence>
<keyword evidence="4" id="KW-0479">Metal-binding</keyword>
<dbReference type="InterPro" id="IPR023754">
    <property type="entry name" value="HemeA_Synthase_type2"/>
</dbReference>
<dbReference type="AlphaFoldDB" id="A0A3B0MVH1"/>
<keyword evidence="7" id="KW-0408">Iron</keyword>
<protein>
    <submittedName>
        <fullName evidence="14">Cox15 homolog, putative</fullName>
    </submittedName>
</protein>
<feature type="transmembrane region" description="Helical" evidence="12">
    <location>
        <begin position="173"/>
        <end position="191"/>
    </location>
</feature>
<evidence type="ECO:0000256" key="6">
    <source>
        <dbReference type="ARBA" id="ARBA00023002"/>
    </source>
</evidence>
<feature type="transmembrane region" description="Helical" evidence="12">
    <location>
        <begin position="404"/>
        <end position="424"/>
    </location>
</feature>
<dbReference type="GO" id="GO:0120547">
    <property type="term" value="F:heme A synthase activity"/>
    <property type="evidence" value="ECO:0007669"/>
    <property type="project" value="UniProtKB-EC"/>
</dbReference>
<keyword evidence="5 12" id="KW-1133">Transmembrane helix</keyword>
<keyword evidence="9 12" id="KW-0472">Membrane</keyword>
<dbReference type="VEuPathDB" id="PiroplasmaDB:TA18480"/>
<gene>
    <name evidence="14" type="ORF">TAT_000271800</name>
    <name evidence="13" type="ORF">TAV_000273900</name>
</gene>
<accession>A0A3B0MVH1</accession>
<comment type="subcellular location">
    <subcellularLocation>
        <location evidence="2">Membrane</location>
        <topology evidence="2">Multi-pass membrane protein</topology>
    </subcellularLocation>
</comment>
<reference evidence="14" key="1">
    <citation type="submission" date="2018-07" db="EMBL/GenBank/DDBJ databases">
        <authorList>
            <person name="Quirk P.G."/>
            <person name="Krulwich T.A."/>
        </authorList>
    </citation>
    <scope>NUCLEOTIDE SEQUENCE</scope>
    <source>
        <strain evidence="14">Anand</strain>
    </source>
</reference>
<feature type="transmembrane region" description="Helical" evidence="12">
    <location>
        <begin position="200"/>
        <end position="219"/>
    </location>
</feature>
<evidence type="ECO:0000256" key="9">
    <source>
        <dbReference type="ARBA" id="ARBA00023136"/>
    </source>
</evidence>
<evidence type="ECO:0000256" key="8">
    <source>
        <dbReference type="ARBA" id="ARBA00023133"/>
    </source>
</evidence>
<keyword evidence="6" id="KW-0560">Oxidoreductase</keyword>
<dbReference type="EMBL" id="UIVS01000003">
    <property type="protein sequence ID" value="SVP92940.1"/>
    <property type="molecule type" value="Genomic_DNA"/>
</dbReference>
<feature type="transmembrane region" description="Helical" evidence="12">
    <location>
        <begin position="89"/>
        <end position="110"/>
    </location>
</feature>
<evidence type="ECO:0000256" key="7">
    <source>
        <dbReference type="ARBA" id="ARBA00023004"/>
    </source>
</evidence>
<dbReference type="EMBL" id="UIVT01000003">
    <property type="protein sequence ID" value="SVP93725.1"/>
    <property type="molecule type" value="Genomic_DNA"/>
</dbReference>
<dbReference type="InterPro" id="IPR003780">
    <property type="entry name" value="COX15/CtaA_fam"/>
</dbReference>
<evidence type="ECO:0000256" key="11">
    <source>
        <dbReference type="ARBA" id="ARBA00048044"/>
    </source>
</evidence>
<dbReference type="PANTHER" id="PTHR23289:SF2">
    <property type="entry name" value="CYTOCHROME C OXIDASE ASSEMBLY PROTEIN COX15 HOMOLOG"/>
    <property type="match status" value="1"/>
</dbReference>
<feature type="transmembrane region" description="Helical" evidence="12">
    <location>
        <begin position="239"/>
        <end position="261"/>
    </location>
</feature>
<evidence type="ECO:0000256" key="12">
    <source>
        <dbReference type="SAM" id="Phobius"/>
    </source>
</evidence>
<evidence type="ECO:0000256" key="4">
    <source>
        <dbReference type="ARBA" id="ARBA00022723"/>
    </source>
</evidence>
<sequence length="425" mass="48163">MLMKLKFFNKTIFNDQKLVNFLKSRFIIPEHRCFSPNPLDTHSRVKLGHLFPVTPKFLNLNGRVQFSTLNSTQFVLESPIVKRGFEKKVGWWLMGCSGLTAFIMGFGAYVRLNESGLSMIDWRFFGLPLPQNDNEWDLEFQKYKKTPEYKGVHHGISLEEYKNIYLKEWLHRMVGRASGAFFALGCLYFSFKRGLKPRGYLLLTAIGTIGVYQAFVGKWMVESGFFEPKTENKTPRVSPYRLCFHFLNAMAIYSLCFYNSINLLCGNLKSVTPTKDLFKMKYLAGTTAVLALLTMAYGTFVSGNDSGLSYNTWPLMDGKIIPDQVLNLKSPRQLFENDAVVQFNHRTLAYLTALSSLVTLVVSKKLNVPRSVSKMSMGVLHASLLQALIGILTVVNQVPLHGALAHHFNAVALWSVILALLRVLK</sequence>
<comment type="catalytic activity">
    <reaction evidence="11">
        <text>Fe(II)-heme o + 2 A + H2O = Fe(II)-heme a + 2 AH2</text>
        <dbReference type="Rhea" id="RHEA:63388"/>
        <dbReference type="ChEBI" id="CHEBI:13193"/>
        <dbReference type="ChEBI" id="CHEBI:15377"/>
        <dbReference type="ChEBI" id="CHEBI:17499"/>
        <dbReference type="ChEBI" id="CHEBI:60530"/>
        <dbReference type="ChEBI" id="CHEBI:61715"/>
        <dbReference type="EC" id="1.17.99.9"/>
    </reaction>
    <physiologicalReaction direction="left-to-right" evidence="11">
        <dbReference type="Rhea" id="RHEA:63389"/>
    </physiologicalReaction>
</comment>
<name>A0A3B0MVH1_THEAN</name>
<evidence type="ECO:0000256" key="1">
    <source>
        <dbReference type="ARBA" id="ARBA00001970"/>
    </source>
</evidence>
<proteinExistence type="predicted"/>
<evidence type="ECO:0000256" key="3">
    <source>
        <dbReference type="ARBA" id="ARBA00022692"/>
    </source>
</evidence>
<evidence type="ECO:0000256" key="5">
    <source>
        <dbReference type="ARBA" id="ARBA00022989"/>
    </source>
</evidence>
<dbReference type="Pfam" id="PF02628">
    <property type="entry name" value="COX15-CtaA"/>
    <property type="match status" value="1"/>
</dbReference>
<keyword evidence="3 12" id="KW-0812">Transmembrane</keyword>
<organism evidence="14">
    <name type="scientific">Theileria annulata</name>
    <dbReference type="NCBI Taxonomy" id="5874"/>
    <lineage>
        <taxon>Eukaryota</taxon>
        <taxon>Sar</taxon>
        <taxon>Alveolata</taxon>
        <taxon>Apicomplexa</taxon>
        <taxon>Aconoidasida</taxon>
        <taxon>Piroplasmida</taxon>
        <taxon>Theileriidae</taxon>
        <taxon>Theileria</taxon>
    </lineage>
</organism>
<dbReference type="GO" id="GO:0016653">
    <property type="term" value="F:oxidoreductase activity, acting on NAD(P)H, heme protein as acceptor"/>
    <property type="evidence" value="ECO:0007669"/>
    <property type="project" value="TreeGrafter"/>
</dbReference>
<dbReference type="GO" id="GO:0046872">
    <property type="term" value="F:metal ion binding"/>
    <property type="evidence" value="ECO:0007669"/>
    <property type="project" value="UniProtKB-KW"/>
</dbReference>
<keyword evidence="8" id="KW-0350">Heme biosynthesis</keyword>
<evidence type="ECO:0000313" key="14">
    <source>
        <dbReference type="EMBL" id="SVP93725.1"/>
    </source>
</evidence>
<evidence type="ECO:0000313" key="13">
    <source>
        <dbReference type="EMBL" id="SVP92940.1"/>
    </source>
</evidence>
<comment type="cofactor">
    <cofactor evidence="1">
        <name>heme b</name>
        <dbReference type="ChEBI" id="CHEBI:60344"/>
    </cofactor>
</comment>
<dbReference type="GO" id="GO:0006784">
    <property type="term" value="P:heme A biosynthetic process"/>
    <property type="evidence" value="ECO:0007669"/>
    <property type="project" value="InterPro"/>
</dbReference>
<dbReference type="GO" id="GO:0005743">
    <property type="term" value="C:mitochondrial inner membrane"/>
    <property type="evidence" value="ECO:0007669"/>
    <property type="project" value="TreeGrafter"/>
</dbReference>